<evidence type="ECO:0000256" key="4">
    <source>
        <dbReference type="ARBA" id="ARBA00015872"/>
    </source>
</evidence>
<dbReference type="InterPro" id="IPR003953">
    <property type="entry name" value="FAD-dep_OxRdtase_2_FAD-bd"/>
</dbReference>
<dbReference type="AlphaFoldDB" id="A0A318KG86"/>
<keyword evidence="11" id="KW-1185">Reference proteome</keyword>
<evidence type="ECO:0000256" key="3">
    <source>
        <dbReference type="ARBA" id="ARBA00013137"/>
    </source>
</evidence>
<keyword evidence="5" id="KW-0285">Flavoprotein</keyword>
<evidence type="ECO:0000256" key="6">
    <source>
        <dbReference type="ARBA" id="ARBA00022827"/>
    </source>
</evidence>
<comment type="cofactor">
    <cofactor evidence="2">
        <name>FAD</name>
        <dbReference type="ChEBI" id="CHEBI:57692"/>
    </cofactor>
</comment>
<dbReference type="InterPro" id="IPR036188">
    <property type="entry name" value="FAD/NAD-bd_sf"/>
</dbReference>
<proteinExistence type="predicted"/>
<accession>A0A318KG86</accession>
<dbReference type="Proteomes" id="UP000247612">
    <property type="component" value="Unassembled WGS sequence"/>
</dbReference>
<reference evidence="10 11" key="1">
    <citation type="submission" date="2018-05" db="EMBL/GenBank/DDBJ databases">
        <title>Genomic Encyclopedia of Type Strains, Phase IV (KMG-IV): sequencing the most valuable type-strain genomes for metagenomic binning, comparative biology and taxonomic classification.</title>
        <authorList>
            <person name="Goeker M."/>
        </authorList>
    </citation>
    <scope>NUCLEOTIDE SEQUENCE [LARGE SCALE GENOMIC DNA]</scope>
    <source>
        <strain evidence="10 11">JC118</strain>
    </source>
</reference>
<dbReference type="Gene3D" id="3.90.700.10">
    <property type="entry name" value="Succinate dehydrogenase/fumarate reductase flavoprotein, catalytic domain"/>
    <property type="match status" value="1"/>
</dbReference>
<evidence type="ECO:0000256" key="7">
    <source>
        <dbReference type="ARBA" id="ARBA00023002"/>
    </source>
</evidence>
<dbReference type="SMART" id="SM00900">
    <property type="entry name" value="FMN_bind"/>
    <property type="match status" value="1"/>
</dbReference>
<dbReference type="Gene3D" id="3.90.1010.20">
    <property type="match status" value="1"/>
</dbReference>
<dbReference type="GO" id="GO:0008202">
    <property type="term" value="P:steroid metabolic process"/>
    <property type="evidence" value="ECO:0007669"/>
    <property type="project" value="UniProtKB-ARBA"/>
</dbReference>
<gene>
    <name evidence="10" type="ORF">DES51_112104</name>
</gene>
<evidence type="ECO:0000256" key="1">
    <source>
        <dbReference type="ARBA" id="ARBA00001917"/>
    </source>
</evidence>
<keyword evidence="7" id="KW-0560">Oxidoreductase</keyword>
<dbReference type="GO" id="GO:0010181">
    <property type="term" value="F:FMN binding"/>
    <property type="evidence" value="ECO:0007669"/>
    <property type="project" value="InterPro"/>
</dbReference>
<dbReference type="PANTHER" id="PTHR43400">
    <property type="entry name" value="FUMARATE REDUCTASE"/>
    <property type="match status" value="1"/>
</dbReference>
<comment type="cofactor">
    <cofactor evidence="1">
        <name>FMN</name>
        <dbReference type="ChEBI" id="CHEBI:58210"/>
    </cofactor>
</comment>
<keyword evidence="6" id="KW-0274">FAD</keyword>
<dbReference type="InterPro" id="IPR027477">
    <property type="entry name" value="Succ_DH/fumarate_Rdtase_cat_sf"/>
</dbReference>
<dbReference type="SUPFAM" id="SSF56425">
    <property type="entry name" value="Succinate dehydrogenase/fumarate reductase flavoprotein, catalytic domain"/>
    <property type="match status" value="1"/>
</dbReference>
<dbReference type="GO" id="GO:0033765">
    <property type="term" value="F:steroid dehydrogenase activity, acting on the CH-CH group of donors"/>
    <property type="evidence" value="ECO:0007669"/>
    <property type="project" value="UniProtKB-ARBA"/>
</dbReference>
<dbReference type="EMBL" id="QJKH01000012">
    <property type="protein sequence ID" value="PXX77164.1"/>
    <property type="molecule type" value="Genomic_DNA"/>
</dbReference>
<protein>
    <recommendedName>
        <fullName evidence="4">Urocanate reductase</fullName>
        <ecNumber evidence="3">1.3.99.33</ecNumber>
    </recommendedName>
</protein>
<evidence type="ECO:0000259" key="9">
    <source>
        <dbReference type="SMART" id="SM00900"/>
    </source>
</evidence>
<evidence type="ECO:0000256" key="2">
    <source>
        <dbReference type="ARBA" id="ARBA00001974"/>
    </source>
</evidence>
<dbReference type="STRING" id="1034346.GCA_000313565_00986"/>
<dbReference type="SUPFAM" id="SSF51905">
    <property type="entry name" value="FAD/NAD(P)-binding domain"/>
    <property type="match status" value="1"/>
</dbReference>
<comment type="catalytic activity">
    <reaction evidence="8">
        <text>dihydrourocanate + A = urocanate + AH2</text>
        <dbReference type="Rhea" id="RHEA:36059"/>
        <dbReference type="ChEBI" id="CHEBI:13193"/>
        <dbReference type="ChEBI" id="CHEBI:17499"/>
        <dbReference type="ChEBI" id="CHEBI:27247"/>
        <dbReference type="ChEBI" id="CHEBI:72991"/>
        <dbReference type="EC" id="1.3.99.33"/>
    </reaction>
</comment>
<organism evidence="10 11">
    <name type="scientific">Dielma fastidiosa</name>
    <dbReference type="NCBI Taxonomy" id="1034346"/>
    <lineage>
        <taxon>Bacteria</taxon>
        <taxon>Bacillati</taxon>
        <taxon>Bacillota</taxon>
        <taxon>Erysipelotrichia</taxon>
        <taxon>Erysipelotrichales</taxon>
        <taxon>Erysipelotrichaceae</taxon>
        <taxon>Dielma</taxon>
    </lineage>
</organism>
<sequence>MLHRTAYNLIAKALTKKEEDIMKQNMIKLSSLLMCAALALSLGACSKPAEPETEAGSYTAGTYTGEAAGMKGPIVVEVTFTDSEIKEVKVKEHNETFGIGYGMTTTPIEVLPNEIVETQSLNLDAITGATITSAAVKSAVAEAVKQAGADPEVLKAVPAVKDEAKDEVYDVDIVIAGGGVAGLSAGIEAAAQGAKVLIVEKQGIAGGTTSRSGGKLLASGTSWQTAQGFDDNPELMFEYLKSVGGDLLDDAKLMEFCNESVANLDWVAEQGVPVQDVEAIHSSLTPWRVHNVEGGGGMTNGHGGQIIVPLLDKFLALGGEIIYNTAADELLVDENGLVSGLHALKSDGSNVTVNAQATILATGGFFQNKELMSRYPAAVNANTSAPKGNVGDGLKMAEKVGADVFMSNGVHIVFCNFASGVGINEEAGLIVNEEGKRFGNEYTYQYHVAKNLMDTGSVKGYYIAAENDPNKTVQYALTLDSTLKSDSIEGLVELMGVDAETLRATVDRYNELCAAGNDEDFNKPADKMIPVEGTTYYALEMKPAGSVTYGGLVTDLDSRVLDKEGKPIDHLYAAGEVAFTGFFGEEYPCCGMAISTGVYMGRDAARIAVAELKK</sequence>
<dbReference type="GO" id="GO:0016020">
    <property type="term" value="C:membrane"/>
    <property type="evidence" value="ECO:0007669"/>
    <property type="project" value="InterPro"/>
</dbReference>
<evidence type="ECO:0000256" key="8">
    <source>
        <dbReference type="ARBA" id="ARBA00049922"/>
    </source>
</evidence>
<name>A0A318KG86_9FIRM</name>
<dbReference type="InterPro" id="IPR007329">
    <property type="entry name" value="FMN-bd"/>
</dbReference>
<dbReference type="Pfam" id="PF00890">
    <property type="entry name" value="FAD_binding_2"/>
    <property type="match status" value="1"/>
</dbReference>
<evidence type="ECO:0000256" key="5">
    <source>
        <dbReference type="ARBA" id="ARBA00022630"/>
    </source>
</evidence>
<evidence type="ECO:0000313" key="10">
    <source>
        <dbReference type="EMBL" id="PXX77164.1"/>
    </source>
</evidence>
<dbReference type="Gene3D" id="3.50.50.60">
    <property type="entry name" value="FAD/NAD(P)-binding domain"/>
    <property type="match status" value="1"/>
</dbReference>
<dbReference type="EC" id="1.3.99.33" evidence="3"/>
<comment type="caution">
    <text evidence="10">The sequence shown here is derived from an EMBL/GenBank/DDBJ whole genome shotgun (WGS) entry which is preliminary data.</text>
</comment>
<dbReference type="PANTHER" id="PTHR43400:SF10">
    <property type="entry name" value="3-OXOSTEROID 1-DEHYDROGENASE"/>
    <property type="match status" value="1"/>
</dbReference>
<feature type="domain" description="FMN-binding" evidence="9">
    <location>
        <begin position="69"/>
        <end position="147"/>
    </location>
</feature>
<evidence type="ECO:0000313" key="11">
    <source>
        <dbReference type="Proteomes" id="UP000247612"/>
    </source>
</evidence>
<dbReference type="Pfam" id="PF04205">
    <property type="entry name" value="FMN_bind"/>
    <property type="match status" value="1"/>
</dbReference>
<dbReference type="InterPro" id="IPR050315">
    <property type="entry name" value="FAD-oxidoreductase_2"/>
</dbReference>